<dbReference type="PROSITE" id="PS50895">
    <property type="entry name" value="SURF1"/>
    <property type="match status" value="1"/>
</dbReference>
<keyword evidence="8" id="KW-1185">Reference proteome</keyword>
<dbReference type="InterPro" id="IPR002994">
    <property type="entry name" value="Surf1/Shy1"/>
</dbReference>
<protein>
    <recommendedName>
        <fullName evidence="6">SURF1-like protein</fullName>
    </recommendedName>
</protein>
<comment type="subcellular location">
    <subcellularLocation>
        <location evidence="6">Cell membrane</location>
        <topology evidence="6">Multi-pass membrane protein</topology>
    </subcellularLocation>
    <subcellularLocation>
        <location evidence="1">Membrane</location>
    </subcellularLocation>
</comment>
<evidence type="ECO:0000313" key="8">
    <source>
        <dbReference type="Proteomes" id="UP000623067"/>
    </source>
</evidence>
<evidence type="ECO:0000256" key="2">
    <source>
        <dbReference type="ARBA" id="ARBA00007165"/>
    </source>
</evidence>
<keyword evidence="3 6" id="KW-0812">Transmembrane</keyword>
<reference evidence="7" key="1">
    <citation type="journal article" date="2014" name="Int. J. Syst. Evol. Microbiol.">
        <title>Complete genome sequence of Corynebacterium casei LMG S-19264T (=DSM 44701T), isolated from a smear-ripened cheese.</title>
        <authorList>
            <consortium name="US DOE Joint Genome Institute (JGI-PGF)"/>
            <person name="Walter F."/>
            <person name="Albersmeier A."/>
            <person name="Kalinowski J."/>
            <person name="Ruckert C."/>
        </authorList>
    </citation>
    <scope>NUCLEOTIDE SEQUENCE</scope>
    <source>
        <strain evidence="7">CGMCC 1.15330</strain>
    </source>
</reference>
<keyword evidence="6" id="KW-1003">Cell membrane</keyword>
<dbReference type="PANTHER" id="PTHR23427">
    <property type="entry name" value="SURFEIT LOCUS PROTEIN"/>
    <property type="match status" value="1"/>
</dbReference>
<comment type="caution">
    <text evidence="7">The sequence shown here is derived from an EMBL/GenBank/DDBJ whole genome shotgun (WGS) entry which is preliminary data.</text>
</comment>
<comment type="similarity">
    <text evidence="2 6">Belongs to the SURF1 family.</text>
</comment>
<evidence type="ECO:0000256" key="5">
    <source>
        <dbReference type="ARBA" id="ARBA00023136"/>
    </source>
</evidence>
<accession>A0A916T9Z0</accession>
<dbReference type="AlphaFoldDB" id="A0A916T9Z0"/>
<dbReference type="RefSeq" id="WP_188659244.1">
    <property type="nucleotide sequence ID" value="NZ_BMIH01000003.1"/>
</dbReference>
<sequence>MGAVAGRRPLGLVALALAAIALLLALGVWQVERLAWKRALIAQVDRRLSAAPVAAPGPDRWSAIGRDDAYTRIAVTGRFLPGQDVRVQAVTDLGGGSWILTPFQTAQGWRVLVNRGFVPTDASPAAPAAGPRRVTGLLRVTEPGGAFLRHNDPAANRWFSRDVGAIAASRRLGPIAPYFVDADGAGLRGTGWPRGGLTTVRFPNNHLVYAITWFALAALVAVMTVRALRRPGAPA</sequence>
<name>A0A916T9Z0_9SPHN</name>
<gene>
    <name evidence="7" type="ORF">GCM10011380_26590</name>
</gene>
<evidence type="ECO:0000256" key="4">
    <source>
        <dbReference type="ARBA" id="ARBA00022989"/>
    </source>
</evidence>
<evidence type="ECO:0000313" key="7">
    <source>
        <dbReference type="EMBL" id="GGB35871.1"/>
    </source>
</evidence>
<keyword evidence="4 6" id="KW-1133">Transmembrane helix</keyword>
<evidence type="ECO:0000256" key="6">
    <source>
        <dbReference type="RuleBase" id="RU363076"/>
    </source>
</evidence>
<feature type="transmembrane region" description="Helical" evidence="6">
    <location>
        <begin position="207"/>
        <end position="228"/>
    </location>
</feature>
<dbReference type="PANTHER" id="PTHR23427:SF2">
    <property type="entry name" value="SURFEIT LOCUS PROTEIN 1"/>
    <property type="match status" value="1"/>
</dbReference>
<proteinExistence type="inferred from homology"/>
<evidence type="ECO:0000256" key="3">
    <source>
        <dbReference type="ARBA" id="ARBA00022692"/>
    </source>
</evidence>
<dbReference type="Pfam" id="PF02104">
    <property type="entry name" value="SURF1"/>
    <property type="match status" value="1"/>
</dbReference>
<keyword evidence="5 6" id="KW-0472">Membrane</keyword>
<dbReference type="GO" id="GO:0005886">
    <property type="term" value="C:plasma membrane"/>
    <property type="evidence" value="ECO:0007669"/>
    <property type="project" value="UniProtKB-SubCell"/>
</dbReference>
<organism evidence="7 8">
    <name type="scientific">Sphingomonas metalli</name>
    <dbReference type="NCBI Taxonomy" id="1779358"/>
    <lineage>
        <taxon>Bacteria</taxon>
        <taxon>Pseudomonadati</taxon>
        <taxon>Pseudomonadota</taxon>
        <taxon>Alphaproteobacteria</taxon>
        <taxon>Sphingomonadales</taxon>
        <taxon>Sphingomonadaceae</taxon>
        <taxon>Sphingomonas</taxon>
    </lineage>
</organism>
<evidence type="ECO:0000256" key="1">
    <source>
        <dbReference type="ARBA" id="ARBA00004370"/>
    </source>
</evidence>
<dbReference type="InterPro" id="IPR045214">
    <property type="entry name" value="Surf1/Surf4"/>
</dbReference>
<comment type="caution">
    <text evidence="6">Lacks conserved residue(s) required for the propagation of feature annotation.</text>
</comment>
<dbReference type="EMBL" id="BMIH01000003">
    <property type="protein sequence ID" value="GGB35871.1"/>
    <property type="molecule type" value="Genomic_DNA"/>
</dbReference>
<reference evidence="7" key="2">
    <citation type="submission" date="2020-09" db="EMBL/GenBank/DDBJ databases">
        <authorList>
            <person name="Sun Q."/>
            <person name="Zhou Y."/>
        </authorList>
    </citation>
    <scope>NUCLEOTIDE SEQUENCE</scope>
    <source>
        <strain evidence="7">CGMCC 1.15330</strain>
    </source>
</reference>
<dbReference type="Proteomes" id="UP000623067">
    <property type="component" value="Unassembled WGS sequence"/>
</dbReference>
<dbReference type="CDD" id="cd06662">
    <property type="entry name" value="SURF1"/>
    <property type="match status" value="1"/>
</dbReference>